<feature type="non-terminal residue" evidence="2">
    <location>
        <position position="102"/>
    </location>
</feature>
<protein>
    <submittedName>
        <fullName evidence="2">Two-component transcriptional response regulator, LuxR family</fullName>
    </submittedName>
</protein>
<name>A0A6J4IRF6_9ACTN</name>
<sequence>AGIPVRPRSHPADRPRSDADQSGDPHDLRARRLRLRRSADGRQRGPAQEAPRRRSWCTLCGSSRLARPARTLGHSEGHRGLRASTHRCHTGPSHRHARGRQL</sequence>
<feature type="compositionally biased region" description="Basic and acidic residues" evidence="1">
    <location>
        <begin position="10"/>
        <end position="30"/>
    </location>
</feature>
<gene>
    <name evidence="2" type="ORF">AVDCRST_MAG50-2941</name>
</gene>
<dbReference type="EMBL" id="CADCTF010000127">
    <property type="protein sequence ID" value="CAA9259907.1"/>
    <property type="molecule type" value="Genomic_DNA"/>
</dbReference>
<feature type="region of interest" description="Disordered" evidence="1">
    <location>
        <begin position="1"/>
        <end position="55"/>
    </location>
</feature>
<feature type="region of interest" description="Disordered" evidence="1">
    <location>
        <begin position="67"/>
        <end position="102"/>
    </location>
</feature>
<proteinExistence type="predicted"/>
<reference evidence="2" key="1">
    <citation type="submission" date="2020-02" db="EMBL/GenBank/DDBJ databases">
        <authorList>
            <person name="Meier V. D."/>
        </authorList>
    </citation>
    <scope>NUCLEOTIDE SEQUENCE</scope>
    <source>
        <strain evidence="2">AVDCRST_MAG50</strain>
    </source>
</reference>
<feature type="non-terminal residue" evidence="2">
    <location>
        <position position="1"/>
    </location>
</feature>
<dbReference type="AlphaFoldDB" id="A0A6J4IRF6"/>
<feature type="compositionally biased region" description="Basic residues" evidence="1">
    <location>
        <begin position="80"/>
        <end position="102"/>
    </location>
</feature>
<evidence type="ECO:0000256" key="1">
    <source>
        <dbReference type="SAM" id="MobiDB-lite"/>
    </source>
</evidence>
<organism evidence="2">
    <name type="scientific">uncultured Acidimicrobiales bacterium</name>
    <dbReference type="NCBI Taxonomy" id="310071"/>
    <lineage>
        <taxon>Bacteria</taxon>
        <taxon>Bacillati</taxon>
        <taxon>Actinomycetota</taxon>
        <taxon>Acidimicrobiia</taxon>
        <taxon>Acidimicrobiales</taxon>
        <taxon>environmental samples</taxon>
    </lineage>
</organism>
<evidence type="ECO:0000313" key="2">
    <source>
        <dbReference type="EMBL" id="CAA9259907.1"/>
    </source>
</evidence>
<accession>A0A6J4IRF6</accession>